<evidence type="ECO:0000313" key="9">
    <source>
        <dbReference type="EMBL" id="RMJ13395.1"/>
    </source>
</evidence>
<dbReference type="AlphaFoldDB" id="A0A3M2S8E5"/>
<feature type="transmembrane region" description="Helical" evidence="7">
    <location>
        <begin position="151"/>
        <end position="172"/>
    </location>
</feature>
<keyword evidence="10" id="KW-1185">Reference proteome</keyword>
<feature type="transmembrane region" description="Helical" evidence="7">
    <location>
        <begin position="382"/>
        <end position="401"/>
    </location>
</feature>
<keyword evidence="6" id="KW-0325">Glycoprotein</keyword>
<evidence type="ECO:0000256" key="7">
    <source>
        <dbReference type="SAM" id="Phobius"/>
    </source>
</evidence>
<evidence type="ECO:0000256" key="4">
    <source>
        <dbReference type="ARBA" id="ARBA00022989"/>
    </source>
</evidence>
<evidence type="ECO:0000256" key="1">
    <source>
        <dbReference type="ARBA" id="ARBA00004141"/>
    </source>
</evidence>
<feature type="transmembrane region" description="Helical" evidence="7">
    <location>
        <begin position="91"/>
        <end position="114"/>
    </location>
</feature>
<feature type="transmembrane region" description="Helical" evidence="7">
    <location>
        <begin position="214"/>
        <end position="233"/>
    </location>
</feature>
<keyword evidence="4 7" id="KW-1133">Transmembrane helix</keyword>
<feature type="transmembrane region" description="Helical" evidence="7">
    <location>
        <begin position="327"/>
        <end position="348"/>
    </location>
</feature>
<evidence type="ECO:0000313" key="10">
    <source>
        <dbReference type="Proteomes" id="UP000277212"/>
    </source>
</evidence>
<dbReference type="Proteomes" id="UP000277212">
    <property type="component" value="Unassembled WGS sequence"/>
</dbReference>
<dbReference type="SUPFAM" id="SSF103473">
    <property type="entry name" value="MFS general substrate transporter"/>
    <property type="match status" value="1"/>
</dbReference>
<feature type="transmembrane region" description="Helical" evidence="7">
    <location>
        <begin position="59"/>
        <end position="79"/>
    </location>
</feature>
<sequence length="506" mass="55225">MVPPSEKAPGDIGAPNHDVLLQDPEAIKAHETTTQAVDTTASSSDEPPYSVFTKWQKRWINMNSSFAAMFSTLSSYIYYPALTSVSQDLGVSLSLINLTVTSYLIVAGIAPAFLGDMADQSGRRPIYMLMFVLMISANIGIALQHSFPALLVLRMLQSAGSSPMISAGYGVIADITAVNERGGFVGILLLMTDIAPSLGPVIGGAITNELGWRWIFWFLVILTGTHFIILVLFMPETQRNIVGDGSGKVTGIYWSFFTLFQNRETKANRPEIKRPKRRYPNPLSCLPILRHKESFLTILIYAITYSVKMTLQTALGAQSVEIYKLNYLTSGLVYLPSGVSGGIASYFTGRYLDWNYKRTASKLSGYGRDSPQFPIERTRLKGIFVLITISSLGTLGYGLALMTKAHISVMLIMQFLTGGSTASTFTMTSTLLTDLNLDRSATAHAASNIVRCLMAGGAIGIMDPLINAIGFGWCFAIYAAVALLEIPVVVYLYKMGDRRAQQPESS</sequence>
<dbReference type="InterPro" id="IPR020846">
    <property type="entry name" value="MFS_dom"/>
</dbReference>
<comment type="subcellular location">
    <subcellularLocation>
        <location evidence="1">Membrane</location>
        <topology evidence="1">Multi-pass membrane protein</topology>
    </subcellularLocation>
</comment>
<name>A0A3M2S8E5_9HYPO</name>
<dbReference type="Gene3D" id="1.20.1720.10">
    <property type="entry name" value="Multidrug resistance protein D"/>
    <property type="match status" value="1"/>
</dbReference>
<keyword evidence="2" id="KW-0813">Transport</keyword>
<accession>A0A3M2S8E5</accession>
<dbReference type="GO" id="GO:0015137">
    <property type="term" value="F:citrate transmembrane transporter activity"/>
    <property type="evidence" value="ECO:0007669"/>
    <property type="project" value="UniProtKB-ARBA"/>
</dbReference>
<protein>
    <recommendedName>
        <fullName evidence="8">Major facilitator superfamily (MFS) profile domain-containing protein</fullName>
    </recommendedName>
</protein>
<dbReference type="InterPro" id="IPR036259">
    <property type="entry name" value="MFS_trans_sf"/>
</dbReference>
<dbReference type="GO" id="GO:0140115">
    <property type="term" value="P:export across plasma membrane"/>
    <property type="evidence" value="ECO:0007669"/>
    <property type="project" value="UniProtKB-ARBA"/>
</dbReference>
<evidence type="ECO:0000259" key="8">
    <source>
        <dbReference type="PROSITE" id="PS50850"/>
    </source>
</evidence>
<dbReference type="FunFam" id="1.20.1250.20:FF:000172">
    <property type="entry name" value="MFS multidrug resistance transporter"/>
    <property type="match status" value="1"/>
</dbReference>
<feature type="transmembrane region" description="Helical" evidence="7">
    <location>
        <begin position="126"/>
        <end position="145"/>
    </location>
</feature>
<comment type="caution">
    <text evidence="9">The sequence shown here is derived from an EMBL/GenBank/DDBJ whole genome shotgun (WGS) entry which is preliminary data.</text>
</comment>
<evidence type="ECO:0000256" key="3">
    <source>
        <dbReference type="ARBA" id="ARBA00022692"/>
    </source>
</evidence>
<feature type="transmembrane region" description="Helical" evidence="7">
    <location>
        <begin position="184"/>
        <end position="202"/>
    </location>
</feature>
<keyword evidence="3 7" id="KW-0812">Transmembrane</keyword>
<dbReference type="FunFam" id="1.20.1720.10:FF:000009">
    <property type="entry name" value="MFS multidrug transporter"/>
    <property type="match status" value="1"/>
</dbReference>
<dbReference type="PANTHER" id="PTHR23502:SF51">
    <property type="entry name" value="QUINIDINE RESISTANCE PROTEIN 1-RELATED"/>
    <property type="match status" value="1"/>
</dbReference>
<dbReference type="GO" id="GO:0005886">
    <property type="term" value="C:plasma membrane"/>
    <property type="evidence" value="ECO:0007669"/>
    <property type="project" value="TreeGrafter"/>
</dbReference>
<evidence type="ECO:0000256" key="6">
    <source>
        <dbReference type="ARBA" id="ARBA00023180"/>
    </source>
</evidence>
<feature type="transmembrane region" description="Helical" evidence="7">
    <location>
        <begin position="468"/>
        <end position="493"/>
    </location>
</feature>
<dbReference type="EMBL" id="NKUJ01000109">
    <property type="protein sequence ID" value="RMJ13395.1"/>
    <property type="molecule type" value="Genomic_DNA"/>
</dbReference>
<feature type="transmembrane region" description="Helical" evidence="7">
    <location>
        <begin position="295"/>
        <end position="315"/>
    </location>
</feature>
<keyword evidence="5 7" id="KW-0472">Membrane</keyword>
<dbReference type="Gene3D" id="1.20.1250.20">
    <property type="entry name" value="MFS general substrate transporter like domains"/>
    <property type="match status" value="1"/>
</dbReference>
<dbReference type="PROSITE" id="PS50850">
    <property type="entry name" value="MFS"/>
    <property type="match status" value="1"/>
</dbReference>
<gene>
    <name evidence="9" type="ORF">CDV36_006939</name>
</gene>
<reference evidence="9 10" key="1">
    <citation type="submission" date="2017-06" db="EMBL/GenBank/DDBJ databases">
        <title>Comparative genomic analysis of Ambrosia Fusariam Clade fungi.</title>
        <authorList>
            <person name="Stajich J.E."/>
            <person name="Carrillo J."/>
            <person name="Kijimoto T."/>
            <person name="Eskalen A."/>
            <person name="O'Donnell K."/>
            <person name="Kasson M."/>
        </authorList>
    </citation>
    <scope>NUCLEOTIDE SEQUENCE [LARGE SCALE GENOMIC DNA]</scope>
    <source>
        <strain evidence="9">UCR3666</strain>
    </source>
</reference>
<dbReference type="PANTHER" id="PTHR23502">
    <property type="entry name" value="MAJOR FACILITATOR SUPERFAMILY"/>
    <property type="match status" value="1"/>
</dbReference>
<dbReference type="OrthoDB" id="440553at2759"/>
<dbReference type="STRING" id="2010991.A0A3M2S8E5"/>
<dbReference type="Pfam" id="PF07690">
    <property type="entry name" value="MFS_1"/>
    <property type="match status" value="1"/>
</dbReference>
<organism evidence="9 10">
    <name type="scientific">Fusarium kuroshium</name>
    <dbReference type="NCBI Taxonomy" id="2010991"/>
    <lineage>
        <taxon>Eukaryota</taxon>
        <taxon>Fungi</taxon>
        <taxon>Dikarya</taxon>
        <taxon>Ascomycota</taxon>
        <taxon>Pezizomycotina</taxon>
        <taxon>Sordariomycetes</taxon>
        <taxon>Hypocreomycetidae</taxon>
        <taxon>Hypocreales</taxon>
        <taxon>Nectriaceae</taxon>
        <taxon>Fusarium</taxon>
        <taxon>Fusarium solani species complex</taxon>
    </lineage>
</organism>
<proteinExistence type="predicted"/>
<evidence type="ECO:0000256" key="2">
    <source>
        <dbReference type="ARBA" id="ARBA00022448"/>
    </source>
</evidence>
<evidence type="ECO:0000256" key="5">
    <source>
        <dbReference type="ARBA" id="ARBA00023136"/>
    </source>
</evidence>
<dbReference type="InterPro" id="IPR011701">
    <property type="entry name" value="MFS"/>
</dbReference>
<feature type="domain" description="Major facilitator superfamily (MFS) profile" evidence="8">
    <location>
        <begin position="60"/>
        <end position="497"/>
    </location>
</feature>